<proteinExistence type="predicted"/>
<sequence>MNFAPGWHAQDSRWVFGWLGIGMATILSIVALVLDIHALIHWADLRGDGRIYAIAGIVLPGILLAFGPVLFTIAARLINFPDY</sequence>
<keyword evidence="1" id="KW-0812">Transmembrane</keyword>
<keyword evidence="3" id="KW-1185">Reference proteome</keyword>
<dbReference type="Proteomes" id="UP000307380">
    <property type="component" value="Unassembled WGS sequence"/>
</dbReference>
<protein>
    <submittedName>
        <fullName evidence="2">Uncharacterized protein</fullName>
    </submittedName>
</protein>
<organism evidence="2 3">
    <name type="scientific">Orlajensenia flava</name>
    <dbReference type="NCBI Taxonomy" id="2565934"/>
    <lineage>
        <taxon>Bacteria</taxon>
        <taxon>Bacillati</taxon>
        <taxon>Actinomycetota</taxon>
        <taxon>Actinomycetes</taxon>
        <taxon>Micrococcales</taxon>
        <taxon>Microbacteriaceae</taxon>
        <taxon>Orlajensenia</taxon>
    </lineage>
</organism>
<feature type="transmembrane region" description="Helical" evidence="1">
    <location>
        <begin position="52"/>
        <end position="78"/>
    </location>
</feature>
<evidence type="ECO:0000256" key="1">
    <source>
        <dbReference type="SAM" id="Phobius"/>
    </source>
</evidence>
<comment type="caution">
    <text evidence="2">The sequence shown here is derived from an EMBL/GenBank/DDBJ whole genome shotgun (WGS) entry which is preliminary data.</text>
</comment>
<dbReference type="EMBL" id="SSSN01000005">
    <property type="protein sequence ID" value="THG34437.1"/>
    <property type="molecule type" value="Genomic_DNA"/>
</dbReference>
<keyword evidence="1" id="KW-1133">Transmembrane helix</keyword>
<keyword evidence="1" id="KW-0472">Membrane</keyword>
<evidence type="ECO:0000313" key="2">
    <source>
        <dbReference type="EMBL" id="THG34437.1"/>
    </source>
</evidence>
<reference evidence="2 3" key="1">
    <citation type="submission" date="2019-04" db="EMBL/GenBank/DDBJ databases">
        <authorList>
            <person name="Jiang L."/>
        </authorList>
    </citation>
    <scope>NUCLEOTIDE SEQUENCE [LARGE SCALE GENOMIC DNA]</scope>
    <source>
        <strain evidence="2 3">YIM 131861</strain>
    </source>
</reference>
<dbReference type="AlphaFoldDB" id="A0A4V3WU39"/>
<accession>A0A4V3WU39</accession>
<name>A0A4V3WU39_9MICO</name>
<evidence type="ECO:0000313" key="3">
    <source>
        <dbReference type="Proteomes" id="UP000307380"/>
    </source>
</evidence>
<dbReference type="RefSeq" id="WP_136424235.1">
    <property type="nucleotide sequence ID" value="NZ_SSSN01000005.1"/>
</dbReference>
<feature type="transmembrane region" description="Helical" evidence="1">
    <location>
        <begin position="15"/>
        <end position="40"/>
    </location>
</feature>
<gene>
    <name evidence="2" type="ORF">E6C70_09230</name>
</gene>